<name>A0A167KFQ0_9FLAO</name>
<proteinExistence type="predicted"/>
<reference evidence="1 2" key="1">
    <citation type="submission" date="2016-02" db="EMBL/GenBank/DDBJ databases">
        <title>Ulvibacter sp. LPB0005, isolated from Thais luteostoma.</title>
        <authorList>
            <person name="Shin S.-K."/>
            <person name="Yi H."/>
        </authorList>
    </citation>
    <scope>NUCLEOTIDE SEQUENCE [LARGE SCALE GENOMIC DNA]</scope>
    <source>
        <strain evidence="1 2">LPB0005</strain>
    </source>
</reference>
<protein>
    <recommendedName>
        <fullName evidence="3">Restriction endonuclease</fullName>
    </recommendedName>
</protein>
<comment type="caution">
    <text evidence="1">The sequence shown here is derived from an EMBL/GenBank/DDBJ whole genome shotgun (WGS) entry which is preliminary data.</text>
</comment>
<dbReference type="Pfam" id="PF10117">
    <property type="entry name" value="McrBC"/>
    <property type="match status" value="1"/>
</dbReference>
<dbReference type="PANTHER" id="PTHR38733:SF1">
    <property type="entry name" value="TYPE IV METHYL-DIRECTED RESTRICTION ENZYME ECOKMCRBC"/>
    <property type="match status" value="1"/>
</dbReference>
<dbReference type="RefSeq" id="WP_068588238.1">
    <property type="nucleotide sequence ID" value="NZ_LRXL01000001.1"/>
</dbReference>
<dbReference type="EMBL" id="LRXL01000001">
    <property type="protein sequence ID" value="OAB81844.1"/>
    <property type="molecule type" value="Genomic_DNA"/>
</dbReference>
<dbReference type="AlphaFoldDB" id="A0A167KFQ0"/>
<sequence length="441" mass="52024">MSNLIIPLQEHLGYNSKEEVPEIFTPYFKRDYYRKSFKKTHRKKSKKESCFTIIKGEETDDYYVETGYYIGVDWVVKNEVAAHIVPKLNDIEQIDYLKMLFSSIEHPEVVDHITDLFEIKWDQPKIEITQQQDLLTPFLIIEFLGVLKKIVKKGLKKSYYNVERNLYGRVKGKILVSKTIKHNVSKNENLKVFCSYEEFGANTKENRFLKKVFEFSKKFLPTYGKLTDTKGLQDLFHFINPAFDEVSSNTTARELRQFKSNSFFKEYDEAVRLGKLILERFAYNISNTSQTTISTPPFWIDMSKLFEFYVLGKLKDSFKQDVKFQYKYFGNELDFILKSTDLNMVIDAKYKPKYKDSRDNKDMRQVSGYARLKNVYEYLHGETEGVYDKIIDVLIIYPNQEAEDEIKIDKIKEDPIKDYIHSYRLGVKLPVITKNGEETIS</sequence>
<evidence type="ECO:0008006" key="3">
    <source>
        <dbReference type="Google" id="ProtNLM"/>
    </source>
</evidence>
<dbReference type="Proteomes" id="UP000077013">
    <property type="component" value="Unassembled WGS sequence"/>
</dbReference>
<gene>
    <name evidence="1" type="ORF">ULVI_00475</name>
</gene>
<dbReference type="InterPro" id="IPR019292">
    <property type="entry name" value="McrC"/>
</dbReference>
<dbReference type="PANTHER" id="PTHR38733">
    <property type="entry name" value="PROTEIN MCRC"/>
    <property type="match status" value="1"/>
</dbReference>
<dbReference type="STRING" id="1763537.ULVI_00475"/>
<evidence type="ECO:0000313" key="2">
    <source>
        <dbReference type="Proteomes" id="UP000077013"/>
    </source>
</evidence>
<evidence type="ECO:0000313" key="1">
    <source>
        <dbReference type="EMBL" id="OAB81844.1"/>
    </source>
</evidence>
<accession>A0A167KFQ0</accession>
<organism evidence="1 2">
    <name type="scientific">Cochleicola gelatinilyticus</name>
    <dbReference type="NCBI Taxonomy" id="1763537"/>
    <lineage>
        <taxon>Bacteria</taxon>
        <taxon>Pseudomonadati</taxon>
        <taxon>Bacteroidota</taxon>
        <taxon>Flavobacteriia</taxon>
        <taxon>Flavobacteriales</taxon>
        <taxon>Flavobacteriaceae</taxon>
        <taxon>Cochleicola</taxon>
    </lineage>
</organism>
<keyword evidence="2" id="KW-1185">Reference proteome</keyword>